<dbReference type="PANTHER" id="PTHR43168">
    <property type="entry name" value="50S RIBOSOMAL PROTEIN L33, CHLOROPLASTIC"/>
    <property type="match status" value="1"/>
</dbReference>
<evidence type="ECO:0000256" key="5">
    <source>
        <dbReference type="HAMAP-Rule" id="MF_00294"/>
    </source>
</evidence>
<accession>A0A5E6MA72</accession>
<proteinExistence type="inferred from homology"/>
<dbReference type="GO" id="GO:0006412">
    <property type="term" value="P:translation"/>
    <property type="evidence" value="ECO:0007669"/>
    <property type="project" value="UniProtKB-UniRule"/>
</dbReference>
<organism evidence="6 7">
    <name type="scientific">Methylacidimicrobium tartarophylax</name>
    <dbReference type="NCBI Taxonomy" id="1041768"/>
    <lineage>
        <taxon>Bacteria</taxon>
        <taxon>Pseudomonadati</taxon>
        <taxon>Verrucomicrobiota</taxon>
        <taxon>Methylacidimicrobium</taxon>
    </lineage>
</organism>
<dbReference type="InterPro" id="IPR038584">
    <property type="entry name" value="Ribosomal_bL33_sf"/>
</dbReference>
<dbReference type="NCBIfam" id="TIGR01023">
    <property type="entry name" value="rpmG_bact"/>
    <property type="match status" value="1"/>
</dbReference>
<evidence type="ECO:0000313" key="7">
    <source>
        <dbReference type="Proteomes" id="UP000334923"/>
    </source>
</evidence>
<keyword evidence="7" id="KW-1185">Reference proteome</keyword>
<dbReference type="NCBIfam" id="NF001860">
    <property type="entry name" value="PRK00595.1"/>
    <property type="match status" value="1"/>
</dbReference>
<dbReference type="InterPro" id="IPR011332">
    <property type="entry name" value="Ribosomal_zn-bd"/>
</dbReference>
<dbReference type="GO" id="GO:1990904">
    <property type="term" value="C:ribonucleoprotein complex"/>
    <property type="evidence" value="ECO:0007669"/>
    <property type="project" value="UniProtKB-KW"/>
</dbReference>
<evidence type="ECO:0000256" key="3">
    <source>
        <dbReference type="ARBA" id="ARBA00023274"/>
    </source>
</evidence>
<comment type="similarity">
    <text evidence="1 5">Belongs to the bacterial ribosomal protein bL33 family.</text>
</comment>
<reference evidence="6 7" key="1">
    <citation type="submission" date="2019-09" db="EMBL/GenBank/DDBJ databases">
        <authorList>
            <person name="Cremers G."/>
        </authorList>
    </citation>
    <scope>NUCLEOTIDE SEQUENCE [LARGE SCALE GENOMIC DNA]</scope>
    <source>
        <strain evidence="6">4A</strain>
    </source>
</reference>
<gene>
    <name evidence="5 6" type="primary">rpmG</name>
    <name evidence="6" type="ORF">MAMT_00511</name>
</gene>
<protein>
    <recommendedName>
        <fullName evidence="4 5">Large ribosomal subunit protein bL33</fullName>
    </recommendedName>
</protein>
<dbReference type="GO" id="GO:0005737">
    <property type="term" value="C:cytoplasm"/>
    <property type="evidence" value="ECO:0007669"/>
    <property type="project" value="UniProtKB-ARBA"/>
</dbReference>
<dbReference type="InterPro" id="IPR001705">
    <property type="entry name" value="Ribosomal_bL33"/>
</dbReference>
<evidence type="ECO:0000256" key="1">
    <source>
        <dbReference type="ARBA" id="ARBA00007596"/>
    </source>
</evidence>
<keyword evidence="3 5" id="KW-0687">Ribonucleoprotein</keyword>
<name>A0A5E6MA72_9BACT</name>
<dbReference type="GO" id="GO:0005840">
    <property type="term" value="C:ribosome"/>
    <property type="evidence" value="ECO:0007669"/>
    <property type="project" value="UniProtKB-KW"/>
</dbReference>
<keyword evidence="2 5" id="KW-0689">Ribosomal protein</keyword>
<evidence type="ECO:0000313" key="6">
    <source>
        <dbReference type="EMBL" id="VVM05213.1"/>
    </source>
</evidence>
<dbReference type="AlphaFoldDB" id="A0A5E6MA72"/>
<dbReference type="EMBL" id="CABFVA020000016">
    <property type="protein sequence ID" value="VVM05213.1"/>
    <property type="molecule type" value="Genomic_DNA"/>
</dbReference>
<dbReference type="PANTHER" id="PTHR43168:SF2">
    <property type="entry name" value="LARGE RIBOSOMAL SUBUNIT PROTEIN BL33C"/>
    <property type="match status" value="1"/>
</dbReference>
<dbReference type="Proteomes" id="UP000334923">
    <property type="component" value="Unassembled WGS sequence"/>
</dbReference>
<evidence type="ECO:0000256" key="4">
    <source>
        <dbReference type="ARBA" id="ARBA00035176"/>
    </source>
</evidence>
<dbReference type="RefSeq" id="WP_142659370.1">
    <property type="nucleotide sequence ID" value="NZ_CABFVA020000016.1"/>
</dbReference>
<evidence type="ECO:0000256" key="2">
    <source>
        <dbReference type="ARBA" id="ARBA00022980"/>
    </source>
</evidence>
<sequence>MPREQVILECTEAKAEKKPASRYFGTRNKKLKPGRVELRKYNPYLRRHTLHREIK</sequence>
<dbReference type="OrthoDB" id="197660at2"/>
<dbReference type="GO" id="GO:0003735">
    <property type="term" value="F:structural constituent of ribosome"/>
    <property type="evidence" value="ECO:0007669"/>
    <property type="project" value="InterPro"/>
</dbReference>
<dbReference type="Pfam" id="PF00471">
    <property type="entry name" value="Ribosomal_L33"/>
    <property type="match status" value="1"/>
</dbReference>
<dbReference type="SUPFAM" id="SSF57829">
    <property type="entry name" value="Zn-binding ribosomal proteins"/>
    <property type="match status" value="1"/>
</dbReference>
<dbReference type="Gene3D" id="2.20.28.120">
    <property type="entry name" value="Ribosomal protein L33"/>
    <property type="match status" value="1"/>
</dbReference>
<dbReference type="NCBIfam" id="NF001764">
    <property type="entry name" value="PRK00504.1"/>
    <property type="match status" value="1"/>
</dbReference>
<dbReference type="HAMAP" id="MF_00294">
    <property type="entry name" value="Ribosomal_bL33"/>
    <property type="match status" value="1"/>
</dbReference>